<dbReference type="STRING" id="231916.A0A409Y0M5"/>
<proteinExistence type="predicted"/>
<dbReference type="PROSITE" id="PS50303">
    <property type="entry name" value="PUM_HD"/>
    <property type="match status" value="1"/>
</dbReference>
<keyword evidence="5" id="KW-1185">Reference proteome</keyword>
<comment type="caution">
    <text evidence="4">The sequence shown here is derived from an EMBL/GenBank/DDBJ whole genome shotgun (WGS) entry which is preliminary data.</text>
</comment>
<dbReference type="AlphaFoldDB" id="A0A409Y0M5"/>
<protein>
    <recommendedName>
        <fullName evidence="3">PUM-HD domain-containing protein</fullName>
    </recommendedName>
</protein>
<organism evidence="4 5">
    <name type="scientific">Gymnopilus dilepis</name>
    <dbReference type="NCBI Taxonomy" id="231916"/>
    <lineage>
        <taxon>Eukaryota</taxon>
        <taxon>Fungi</taxon>
        <taxon>Dikarya</taxon>
        <taxon>Basidiomycota</taxon>
        <taxon>Agaricomycotina</taxon>
        <taxon>Agaricomycetes</taxon>
        <taxon>Agaricomycetidae</taxon>
        <taxon>Agaricales</taxon>
        <taxon>Agaricineae</taxon>
        <taxon>Hymenogastraceae</taxon>
        <taxon>Gymnopilus</taxon>
    </lineage>
</organism>
<dbReference type="InParanoid" id="A0A409Y0M5"/>
<sequence>MSGSGGLGPCQQVTLETDTCGGTRNNAFQLEYNNDQHIEQLFRTLDLDPPAPSAEDKGSQSSGFDLSLHSPDVYAVSLPLPPRLVSDNLRFPESRLQLACETGPGTHAFFASPSSEYTSPSHQPLAASSSPFYPTTTQSSNLTTALYGTSYPPRTHTSANSVQYRGLSTPNAFCSYRGFYYPDNHTPSTHFASGGLQSLLECEIDRRVHPLRHAIVQGQNPQGFGYGRALAGGTGHLLFEPSIEPLNFLSLLHSSASLPYHCLVARIINFSDRQSSIFLQQRLKVVDSEERAKIIDAVCHRGFELMVHRFGNWAVQRCLDTAFTVEDRNQVVSCMRGRVIELATNCYGARVLQRALDCEESICRLIVFELLEGNPLQSIVNRHALHVWNKCVSSGAYLGTKLTALSSVSKSFQGRWARVACLEYGSLLVQLAFENLEITVTNNIVKELLDNGFTAFAEVVKSRWGSYCIRHILENGSDRHKCMALKYILEGLLEFGIHCEGSKTVMKAVSAGGAQIVDLVVHRMCDSADGARRPIIVDLALSIYGSRLITSVLTFVDEGQRRFLYERIKGYIVTLRHCKSGSIIVRKFCFM</sequence>
<dbReference type="SMART" id="SM00025">
    <property type="entry name" value="Pumilio"/>
    <property type="match status" value="6"/>
</dbReference>
<keyword evidence="1" id="KW-0677">Repeat</keyword>
<dbReference type="SUPFAM" id="SSF48371">
    <property type="entry name" value="ARM repeat"/>
    <property type="match status" value="1"/>
</dbReference>
<dbReference type="PROSITE" id="PS50302">
    <property type="entry name" value="PUM"/>
    <property type="match status" value="1"/>
</dbReference>
<dbReference type="GO" id="GO:0003730">
    <property type="term" value="F:mRNA 3'-UTR binding"/>
    <property type="evidence" value="ECO:0007669"/>
    <property type="project" value="TreeGrafter"/>
</dbReference>
<evidence type="ECO:0000313" key="5">
    <source>
        <dbReference type="Proteomes" id="UP000284706"/>
    </source>
</evidence>
<feature type="domain" description="PUM-HD" evidence="3">
    <location>
        <begin position="234"/>
        <end position="591"/>
    </location>
</feature>
<gene>
    <name evidence="4" type="ORF">CVT26_006375</name>
</gene>
<dbReference type="FunCoup" id="A0A409Y0M5">
    <property type="interactions" value="269"/>
</dbReference>
<dbReference type="PANTHER" id="PTHR12537:SF48">
    <property type="entry name" value="MEIOTIC COILED-COIL PROTEIN 2"/>
    <property type="match status" value="1"/>
</dbReference>
<evidence type="ECO:0000259" key="3">
    <source>
        <dbReference type="PROSITE" id="PS50303"/>
    </source>
</evidence>
<reference evidence="4 5" key="1">
    <citation type="journal article" date="2018" name="Evol. Lett.">
        <title>Horizontal gene cluster transfer increased hallucinogenic mushroom diversity.</title>
        <authorList>
            <person name="Reynolds H.T."/>
            <person name="Vijayakumar V."/>
            <person name="Gluck-Thaler E."/>
            <person name="Korotkin H.B."/>
            <person name="Matheny P.B."/>
            <person name="Slot J.C."/>
        </authorList>
    </citation>
    <scope>NUCLEOTIDE SEQUENCE [LARGE SCALE GENOMIC DNA]</scope>
    <source>
        <strain evidence="4 5">SRW20</strain>
    </source>
</reference>
<dbReference type="GO" id="GO:0005737">
    <property type="term" value="C:cytoplasm"/>
    <property type="evidence" value="ECO:0007669"/>
    <property type="project" value="TreeGrafter"/>
</dbReference>
<feature type="repeat" description="Pumilio" evidence="2">
    <location>
        <begin position="330"/>
        <end position="369"/>
    </location>
</feature>
<dbReference type="InterPro" id="IPR016024">
    <property type="entry name" value="ARM-type_fold"/>
</dbReference>
<dbReference type="Pfam" id="PF00806">
    <property type="entry name" value="PUF"/>
    <property type="match status" value="5"/>
</dbReference>
<name>A0A409Y0M5_9AGAR</name>
<dbReference type="InterPro" id="IPR033133">
    <property type="entry name" value="PUM-HD"/>
</dbReference>
<dbReference type="EMBL" id="NHYE01001354">
    <property type="protein sequence ID" value="PPQ96559.1"/>
    <property type="molecule type" value="Genomic_DNA"/>
</dbReference>
<dbReference type="OrthoDB" id="668540at2759"/>
<accession>A0A409Y0M5</accession>
<dbReference type="Gene3D" id="1.25.10.10">
    <property type="entry name" value="Leucine-rich Repeat Variant"/>
    <property type="match status" value="1"/>
</dbReference>
<evidence type="ECO:0000256" key="2">
    <source>
        <dbReference type="PROSITE-ProRule" id="PRU00317"/>
    </source>
</evidence>
<dbReference type="InterPro" id="IPR011989">
    <property type="entry name" value="ARM-like"/>
</dbReference>
<dbReference type="PANTHER" id="PTHR12537">
    <property type="entry name" value="RNA BINDING PROTEIN PUMILIO-RELATED"/>
    <property type="match status" value="1"/>
</dbReference>
<evidence type="ECO:0000313" key="4">
    <source>
        <dbReference type="EMBL" id="PPQ96559.1"/>
    </source>
</evidence>
<dbReference type="Proteomes" id="UP000284706">
    <property type="component" value="Unassembled WGS sequence"/>
</dbReference>
<evidence type="ECO:0000256" key="1">
    <source>
        <dbReference type="ARBA" id="ARBA00022737"/>
    </source>
</evidence>
<dbReference type="InterPro" id="IPR001313">
    <property type="entry name" value="Pumilio_RNA-bd_rpt"/>
</dbReference>
<dbReference type="GO" id="GO:0010608">
    <property type="term" value="P:post-transcriptional regulation of gene expression"/>
    <property type="evidence" value="ECO:0007669"/>
    <property type="project" value="TreeGrafter"/>
</dbReference>